<dbReference type="InterPro" id="IPR050109">
    <property type="entry name" value="HTH-type_TetR-like_transc_reg"/>
</dbReference>
<dbReference type="PANTHER" id="PTHR30055:SF151">
    <property type="entry name" value="TRANSCRIPTIONAL REGULATORY PROTEIN"/>
    <property type="match status" value="1"/>
</dbReference>
<dbReference type="Proteomes" id="UP000051906">
    <property type="component" value="Unassembled WGS sequence"/>
</dbReference>
<comment type="caution">
    <text evidence="6">The sequence shown here is derived from an EMBL/GenBank/DDBJ whole genome shotgun (WGS) entry which is preliminary data.</text>
</comment>
<evidence type="ECO:0000313" key="7">
    <source>
        <dbReference type="Proteomes" id="UP000051906"/>
    </source>
</evidence>
<evidence type="ECO:0000313" key="6">
    <source>
        <dbReference type="EMBL" id="KRO04824.1"/>
    </source>
</evidence>
<dbReference type="PATRIC" id="fig|616990.3.peg.925"/>
<feature type="domain" description="HTH tetR-type" evidence="5">
    <location>
        <begin position="3"/>
        <end position="63"/>
    </location>
</feature>
<dbReference type="PANTHER" id="PTHR30055">
    <property type="entry name" value="HTH-TYPE TRANSCRIPTIONAL REGULATOR RUTR"/>
    <property type="match status" value="1"/>
</dbReference>
<accession>A0A0R2LTB6</accession>
<evidence type="ECO:0000256" key="3">
    <source>
        <dbReference type="ARBA" id="ARBA00023163"/>
    </source>
</evidence>
<evidence type="ECO:0000256" key="2">
    <source>
        <dbReference type="ARBA" id="ARBA00023125"/>
    </source>
</evidence>
<name>A0A0R2LTB6_9LACO</name>
<dbReference type="Pfam" id="PF00440">
    <property type="entry name" value="TetR_N"/>
    <property type="match status" value="1"/>
</dbReference>
<dbReference type="PRINTS" id="PR00455">
    <property type="entry name" value="HTHTETR"/>
</dbReference>
<dbReference type="STRING" id="616990.IV54_GL000850"/>
<proteinExistence type="predicted"/>
<dbReference type="GO" id="GO:0000976">
    <property type="term" value="F:transcription cis-regulatory region binding"/>
    <property type="evidence" value="ECO:0007669"/>
    <property type="project" value="TreeGrafter"/>
</dbReference>
<feature type="DNA-binding region" description="H-T-H motif" evidence="4">
    <location>
        <begin position="26"/>
        <end position="45"/>
    </location>
</feature>
<evidence type="ECO:0000256" key="1">
    <source>
        <dbReference type="ARBA" id="ARBA00023015"/>
    </source>
</evidence>
<dbReference type="GO" id="GO:0003700">
    <property type="term" value="F:DNA-binding transcription factor activity"/>
    <property type="evidence" value="ECO:0007669"/>
    <property type="project" value="TreeGrafter"/>
</dbReference>
<dbReference type="PROSITE" id="PS50977">
    <property type="entry name" value="HTH_TETR_2"/>
    <property type="match status" value="1"/>
</dbReference>
<keyword evidence="3" id="KW-0804">Transcription</keyword>
<dbReference type="InterPro" id="IPR001647">
    <property type="entry name" value="HTH_TetR"/>
</dbReference>
<protein>
    <submittedName>
        <fullName evidence="6">Transcriptional regulator</fullName>
    </submittedName>
</protein>
<dbReference type="InterPro" id="IPR009057">
    <property type="entry name" value="Homeodomain-like_sf"/>
</dbReference>
<organism evidence="6 7">
    <name type="scientific">Levilactobacillus paucivorans</name>
    <dbReference type="NCBI Taxonomy" id="616990"/>
    <lineage>
        <taxon>Bacteria</taxon>
        <taxon>Bacillati</taxon>
        <taxon>Bacillota</taxon>
        <taxon>Bacilli</taxon>
        <taxon>Lactobacillales</taxon>
        <taxon>Lactobacillaceae</taxon>
        <taxon>Levilactobacillus</taxon>
    </lineage>
</organism>
<evidence type="ECO:0000256" key="4">
    <source>
        <dbReference type="PROSITE-ProRule" id="PRU00335"/>
    </source>
</evidence>
<keyword evidence="2 4" id="KW-0238">DNA-binding</keyword>
<keyword evidence="7" id="KW-1185">Reference proteome</keyword>
<evidence type="ECO:0000259" key="5">
    <source>
        <dbReference type="PROSITE" id="PS50977"/>
    </source>
</evidence>
<reference evidence="6 7" key="1">
    <citation type="journal article" date="2015" name="Genome Announc.">
        <title>Expanding the biotechnology potential of lactobacilli through comparative genomics of 213 strains and associated genera.</title>
        <authorList>
            <person name="Sun Z."/>
            <person name="Harris H.M."/>
            <person name="McCann A."/>
            <person name="Guo C."/>
            <person name="Argimon S."/>
            <person name="Zhang W."/>
            <person name="Yang X."/>
            <person name="Jeffery I.B."/>
            <person name="Cooney J.C."/>
            <person name="Kagawa T.F."/>
            <person name="Liu W."/>
            <person name="Song Y."/>
            <person name="Salvetti E."/>
            <person name="Wrobel A."/>
            <person name="Rasinkangas P."/>
            <person name="Parkhill J."/>
            <person name="Rea M.C."/>
            <person name="O'Sullivan O."/>
            <person name="Ritari J."/>
            <person name="Douillard F.P."/>
            <person name="Paul Ross R."/>
            <person name="Yang R."/>
            <person name="Briner A.E."/>
            <person name="Felis G.E."/>
            <person name="de Vos W.M."/>
            <person name="Barrangou R."/>
            <person name="Klaenhammer T.R."/>
            <person name="Caufield P.W."/>
            <person name="Cui Y."/>
            <person name="Zhang H."/>
            <person name="O'Toole P.W."/>
        </authorList>
    </citation>
    <scope>NUCLEOTIDE SEQUENCE [LARGE SCALE GENOMIC DNA]</scope>
    <source>
        <strain evidence="6 7">DSM 22467</strain>
    </source>
</reference>
<gene>
    <name evidence="6" type="ORF">IV54_GL000850</name>
</gene>
<dbReference type="SUPFAM" id="SSF46689">
    <property type="entry name" value="Homeodomain-like"/>
    <property type="match status" value="1"/>
</dbReference>
<dbReference type="RefSeq" id="WP_057877694.1">
    <property type="nucleotide sequence ID" value="NZ_JQCA01000024.1"/>
</dbReference>
<keyword evidence="1" id="KW-0805">Transcription regulation</keyword>
<dbReference type="AlphaFoldDB" id="A0A0R2LTB6"/>
<sequence>MPQTTRERILIAAEHLIMQTGHAKVTLSEIAQQLGMTHAALYKHFKNKQDLWAAVATAWFNRDILSQIQVAPQQPQKDQLHDWLWAFVSAKKQAATSNPQMFALNTRYVDNHPQVLRQVLTKAYREIDRIMGYHDPHYARAETILATFTVFTLPAFRDTWKTPDYQQRFELIWSLIENGL</sequence>
<dbReference type="Gene3D" id="1.10.357.10">
    <property type="entry name" value="Tetracycline Repressor, domain 2"/>
    <property type="match status" value="1"/>
</dbReference>
<dbReference type="EMBL" id="JQCA01000024">
    <property type="protein sequence ID" value="KRO04824.1"/>
    <property type="molecule type" value="Genomic_DNA"/>
</dbReference>
<dbReference type="OrthoDB" id="9815924at2"/>